<evidence type="ECO:0000256" key="1">
    <source>
        <dbReference type="SAM" id="MobiDB-lite"/>
    </source>
</evidence>
<proteinExistence type="predicted"/>
<feature type="compositionally biased region" description="Acidic residues" evidence="1">
    <location>
        <begin position="126"/>
        <end position="138"/>
    </location>
</feature>
<evidence type="ECO:0000313" key="2">
    <source>
        <dbReference type="EMBL" id="CAD7231664.1"/>
    </source>
</evidence>
<organism evidence="2">
    <name type="scientific">Cyprideis torosa</name>
    <dbReference type="NCBI Taxonomy" id="163714"/>
    <lineage>
        <taxon>Eukaryota</taxon>
        <taxon>Metazoa</taxon>
        <taxon>Ecdysozoa</taxon>
        <taxon>Arthropoda</taxon>
        <taxon>Crustacea</taxon>
        <taxon>Oligostraca</taxon>
        <taxon>Ostracoda</taxon>
        <taxon>Podocopa</taxon>
        <taxon>Podocopida</taxon>
        <taxon>Cytherocopina</taxon>
        <taxon>Cytheroidea</taxon>
        <taxon>Cytherideidae</taxon>
        <taxon>Cyprideis</taxon>
    </lineage>
</organism>
<protein>
    <submittedName>
        <fullName evidence="2">Uncharacterized protein</fullName>
    </submittedName>
</protein>
<dbReference type="AlphaFoldDB" id="A0A7R8ZTY2"/>
<dbReference type="EMBL" id="OB663755">
    <property type="protein sequence ID" value="CAD7231664.1"/>
    <property type="molecule type" value="Genomic_DNA"/>
</dbReference>
<dbReference type="OrthoDB" id="10562679at2759"/>
<name>A0A7R8ZTY2_9CRUS</name>
<sequence>MDPSDENEEAWLYGEDAEDSAGETTTEAASLVVPSSADAPDEEMPLMLPTVKAFQDEDTSDSPSDVKHEVIDPRFPTTISSSRVEADDEDLDVKEPEQLSAPPDVPEDEEAVPESQPESRITEATVTEEDISSDSDDDNINVTIDAGKVASLPTTPFHKGFAIDNKSTAASFPAPLTKGIMSIPTTSAGILCPPKITSAHVSYHVLTSLTPQGNGCGMFMSSAHTQKPWGLKVAGPQMSGTDAFVGPLMLEAEAFVGPLMLETEAFVGPLMSGVEAFVGPLMLEAEGFVGPLMLETEAFVGPLMSGTDAFGIIMEESNRWTEAEALMGCLMFLTEDFVGPLVLETEAFVGPLMSGTDAFVGPLMLEMEAFVGPLMLETEDFVGPLMLEAEDFKKIAAIEEALKEANMKDKIDAINKALHRLIKAIKDAINGGNMKDMIKAITEAFYRVIKAIEDVIVGLLSYRRTSSGSGSSPKKSHKTPYVLTSFVHLG</sequence>
<gene>
    <name evidence="2" type="ORF">CTOB1V02_LOCUS9510</name>
</gene>
<feature type="region of interest" description="Disordered" evidence="1">
    <location>
        <begin position="1"/>
        <end position="138"/>
    </location>
</feature>
<accession>A0A7R8ZTY2</accession>
<reference evidence="2" key="1">
    <citation type="submission" date="2020-11" db="EMBL/GenBank/DDBJ databases">
        <authorList>
            <person name="Tran Van P."/>
        </authorList>
    </citation>
    <scope>NUCLEOTIDE SEQUENCE</scope>
</reference>
<feature type="compositionally biased region" description="Acidic residues" evidence="1">
    <location>
        <begin position="1"/>
        <end position="21"/>
    </location>
</feature>